<dbReference type="NCBIfam" id="TIGR00152">
    <property type="entry name" value="dephospho-CoA kinase"/>
    <property type="match status" value="1"/>
</dbReference>
<comment type="similarity">
    <text evidence="1 5">Belongs to the CoaE family.</text>
</comment>
<organism evidence="7 8">
    <name type="scientific">Methylobacterium aquaticum</name>
    <dbReference type="NCBI Taxonomy" id="270351"/>
    <lineage>
        <taxon>Bacteria</taxon>
        <taxon>Pseudomonadati</taxon>
        <taxon>Pseudomonadota</taxon>
        <taxon>Alphaproteobacteria</taxon>
        <taxon>Hyphomicrobiales</taxon>
        <taxon>Methylobacteriaceae</taxon>
        <taxon>Methylobacterium</taxon>
    </lineage>
</organism>
<evidence type="ECO:0000313" key="8">
    <source>
        <dbReference type="Proteomes" id="UP000035929"/>
    </source>
</evidence>
<keyword evidence="3 5" id="KW-0067">ATP-binding</keyword>
<dbReference type="AlphaFoldDB" id="A0A0J6S9R0"/>
<evidence type="ECO:0000256" key="1">
    <source>
        <dbReference type="ARBA" id="ARBA00009018"/>
    </source>
</evidence>
<evidence type="ECO:0000256" key="3">
    <source>
        <dbReference type="ARBA" id="ARBA00022840"/>
    </source>
</evidence>
<dbReference type="OrthoDB" id="9812943at2"/>
<dbReference type="Pfam" id="PF01121">
    <property type="entry name" value="CoaE"/>
    <property type="match status" value="1"/>
</dbReference>
<dbReference type="PANTHER" id="PTHR10695">
    <property type="entry name" value="DEPHOSPHO-COA KINASE-RELATED"/>
    <property type="match status" value="1"/>
</dbReference>
<dbReference type="EMBL" id="LABX01000175">
    <property type="protein sequence ID" value="KMO30427.1"/>
    <property type="molecule type" value="Genomic_DNA"/>
</dbReference>
<dbReference type="GO" id="GO:0004140">
    <property type="term" value="F:dephospho-CoA kinase activity"/>
    <property type="evidence" value="ECO:0007669"/>
    <property type="project" value="UniProtKB-UniRule"/>
</dbReference>
<dbReference type="RefSeq" id="WP_048465902.1">
    <property type="nucleotide sequence ID" value="NZ_LABX01000175.1"/>
</dbReference>
<dbReference type="EC" id="2.7.1.24" evidence="5 6"/>
<dbReference type="GO" id="GO:0005524">
    <property type="term" value="F:ATP binding"/>
    <property type="evidence" value="ECO:0007669"/>
    <property type="project" value="UniProtKB-UniRule"/>
</dbReference>
<keyword evidence="5" id="KW-0808">Transferase</keyword>
<dbReference type="Gene3D" id="3.40.50.300">
    <property type="entry name" value="P-loop containing nucleotide triphosphate hydrolases"/>
    <property type="match status" value="1"/>
</dbReference>
<keyword evidence="4 5" id="KW-0173">Coenzyme A biosynthesis</keyword>
<keyword evidence="5" id="KW-0963">Cytoplasm</keyword>
<comment type="catalytic activity">
    <reaction evidence="5">
        <text>3'-dephospho-CoA + ATP = ADP + CoA + H(+)</text>
        <dbReference type="Rhea" id="RHEA:18245"/>
        <dbReference type="ChEBI" id="CHEBI:15378"/>
        <dbReference type="ChEBI" id="CHEBI:30616"/>
        <dbReference type="ChEBI" id="CHEBI:57287"/>
        <dbReference type="ChEBI" id="CHEBI:57328"/>
        <dbReference type="ChEBI" id="CHEBI:456216"/>
        <dbReference type="EC" id="2.7.1.24"/>
    </reaction>
</comment>
<dbReference type="CDD" id="cd02022">
    <property type="entry name" value="DPCK"/>
    <property type="match status" value="1"/>
</dbReference>
<dbReference type="PROSITE" id="PS51219">
    <property type="entry name" value="DPCK"/>
    <property type="match status" value="1"/>
</dbReference>
<protein>
    <recommendedName>
        <fullName evidence="5 6">Dephospho-CoA kinase</fullName>
        <ecNumber evidence="5 6">2.7.1.24</ecNumber>
    </recommendedName>
    <alternativeName>
        <fullName evidence="5">Dephosphocoenzyme A kinase</fullName>
    </alternativeName>
</protein>
<dbReference type="InterPro" id="IPR027417">
    <property type="entry name" value="P-loop_NTPase"/>
</dbReference>
<evidence type="ECO:0000256" key="2">
    <source>
        <dbReference type="ARBA" id="ARBA00022741"/>
    </source>
</evidence>
<dbReference type="PATRIC" id="fig|270351.6.peg.2173"/>
<keyword evidence="5 7" id="KW-0418">Kinase</keyword>
<dbReference type="GO" id="GO:0015937">
    <property type="term" value="P:coenzyme A biosynthetic process"/>
    <property type="evidence" value="ECO:0007669"/>
    <property type="project" value="UniProtKB-UniRule"/>
</dbReference>
<dbReference type="SUPFAM" id="SSF52540">
    <property type="entry name" value="P-loop containing nucleoside triphosphate hydrolases"/>
    <property type="match status" value="1"/>
</dbReference>
<name>A0A0J6S9R0_9HYPH</name>
<dbReference type="GO" id="GO:0005737">
    <property type="term" value="C:cytoplasm"/>
    <property type="evidence" value="ECO:0007669"/>
    <property type="project" value="UniProtKB-SubCell"/>
</dbReference>
<dbReference type="PANTHER" id="PTHR10695:SF46">
    <property type="entry name" value="BIFUNCTIONAL COENZYME A SYNTHASE-RELATED"/>
    <property type="match status" value="1"/>
</dbReference>
<gene>
    <name evidence="5" type="primary">coaE</name>
    <name evidence="7" type="ORF">VP06_21980</name>
</gene>
<dbReference type="InterPro" id="IPR001977">
    <property type="entry name" value="Depp_CoAkinase"/>
</dbReference>
<keyword evidence="2 5" id="KW-0547">Nucleotide-binding</keyword>
<comment type="caution">
    <text evidence="7">The sequence shown here is derived from an EMBL/GenBank/DDBJ whole genome shotgun (WGS) entry which is preliminary data.</text>
</comment>
<evidence type="ECO:0000256" key="6">
    <source>
        <dbReference type="NCBIfam" id="TIGR00152"/>
    </source>
</evidence>
<dbReference type="UniPathway" id="UPA00241">
    <property type="reaction ID" value="UER00356"/>
</dbReference>
<comment type="subcellular location">
    <subcellularLocation>
        <location evidence="5">Cytoplasm</location>
    </subcellularLocation>
</comment>
<dbReference type="Proteomes" id="UP000035929">
    <property type="component" value="Unassembled WGS sequence"/>
</dbReference>
<comment type="function">
    <text evidence="5">Catalyzes the phosphorylation of the 3'-hydroxyl group of dephosphocoenzyme A to form coenzyme A.</text>
</comment>
<proteinExistence type="inferred from homology"/>
<evidence type="ECO:0000256" key="4">
    <source>
        <dbReference type="ARBA" id="ARBA00022993"/>
    </source>
</evidence>
<accession>A0A0J6S9R0</accession>
<dbReference type="HAMAP" id="MF_00376">
    <property type="entry name" value="Dephospho_CoA_kinase"/>
    <property type="match status" value="1"/>
</dbReference>
<evidence type="ECO:0000256" key="5">
    <source>
        <dbReference type="HAMAP-Rule" id="MF_00376"/>
    </source>
</evidence>
<sequence length="201" mass="20772">MSRPFVLGLTGSIGMGKSATAAMFRARGVPVHDADACVHALYGPGGAAAAAIGDAFPGTLSPDGAVDRAALRTAVLGEPERLRRLESLVHPLVGRARDDFLAAHAAAPLVVLDVPLLFETGGEAGCDAVAVVTAPAEVQRARVLARPGMTEEAFAQILAKQMADAEKRRRADFLIETDRGFPQAEAQVEAAIAAVAARRAG</sequence>
<reference evidence="7 8" key="1">
    <citation type="submission" date="2015-03" db="EMBL/GenBank/DDBJ databases">
        <title>Genome sequencing of Methylobacterium aquaticum DSM16371 type strain.</title>
        <authorList>
            <person name="Chaudhry V."/>
            <person name="Patil P.B."/>
        </authorList>
    </citation>
    <scope>NUCLEOTIDE SEQUENCE [LARGE SCALE GENOMIC DNA]</scope>
    <source>
        <strain evidence="7 8">DSM 16371</strain>
    </source>
</reference>
<evidence type="ECO:0000313" key="7">
    <source>
        <dbReference type="EMBL" id="KMO30427.1"/>
    </source>
</evidence>
<feature type="binding site" evidence="5">
    <location>
        <begin position="14"/>
        <end position="19"/>
    </location>
    <ligand>
        <name>ATP</name>
        <dbReference type="ChEBI" id="CHEBI:30616"/>
    </ligand>
</feature>
<comment type="pathway">
    <text evidence="5">Cofactor biosynthesis; coenzyme A biosynthesis; CoA from (R)-pantothenate: step 5/5.</text>
</comment>